<dbReference type="Gene3D" id="3.30.1490.20">
    <property type="entry name" value="ATP-grasp fold, A domain"/>
    <property type="match status" value="1"/>
</dbReference>
<name>A0A1Y2K5D0_9PROT</name>
<proteinExistence type="predicted"/>
<keyword evidence="1" id="KW-0547">Nucleotide-binding</keyword>
<accession>A0A1Y2K5D0</accession>
<reference evidence="3 4" key="1">
    <citation type="journal article" date="2016" name="BMC Genomics">
        <title>Combined genomic and structural analyses of a cultured magnetotactic bacterium reveals its niche adaptation to a dynamic environment.</title>
        <authorList>
            <person name="Araujo A.C."/>
            <person name="Morillo V."/>
            <person name="Cypriano J."/>
            <person name="Teixeira L.C."/>
            <person name="Leao P."/>
            <person name="Lyra S."/>
            <person name="Almeida L.G."/>
            <person name="Bazylinski D.A."/>
            <person name="Vasconcellos A.T."/>
            <person name="Abreu F."/>
            <person name="Lins U."/>
        </authorList>
    </citation>
    <scope>NUCLEOTIDE SEQUENCE [LARGE SCALE GENOMIC DNA]</scope>
    <source>
        <strain evidence="3 4">IT-1</strain>
    </source>
</reference>
<dbReference type="InterPro" id="IPR011761">
    <property type="entry name" value="ATP-grasp"/>
</dbReference>
<dbReference type="GO" id="GO:0018169">
    <property type="term" value="F:ribosomal S6-glutamic acid ligase activity"/>
    <property type="evidence" value="ECO:0007669"/>
    <property type="project" value="TreeGrafter"/>
</dbReference>
<dbReference type="PANTHER" id="PTHR21621:SF0">
    <property type="entry name" value="BETA-CITRYLGLUTAMATE SYNTHASE B-RELATED"/>
    <property type="match status" value="1"/>
</dbReference>
<dbReference type="GO" id="GO:0005524">
    <property type="term" value="F:ATP binding"/>
    <property type="evidence" value="ECO:0007669"/>
    <property type="project" value="UniProtKB-UniRule"/>
</dbReference>
<feature type="domain" description="ATP-grasp" evidence="2">
    <location>
        <begin position="294"/>
        <end position="489"/>
    </location>
</feature>
<dbReference type="OrthoDB" id="9800957at2"/>
<dbReference type="PANTHER" id="PTHR21621">
    <property type="entry name" value="RIBOSOMAL PROTEIN S6 MODIFICATION PROTEIN"/>
    <property type="match status" value="1"/>
</dbReference>
<sequence>MAQRYTVVLDQMEDWKWSDHGLELLTVQDYLARGEKPKRRKGAGRVINLCRHYQALSGGYYCSLFAEARKEIALPSMADILDLSHKSLYAFLLPELDEALSGAALDESQTAAKSLTIPVMFGQTELSVFSALGRRLFEVFRYPLMRVSAQRKGDRLRVSGLKPMGLHQVRKSERALFEASLLRFTGLPVRRKPSRNNPLYDLAILYDPKEDLPPSNPAALEAFIKAGQALRMRVELITAKAFHRIPAFDALFIRETTATHHHTFRFARKAEQEGLPVIDDAGSIVRCTNKAFLHELLHAHKIPTPRSEVLDRYRFDEAEAKRLAERLGLPIVLKIPDGSFSRGMIKAQSVSDLLVGAQKLFVHSRLLLAQEFMYTESDWRIGVLGGKPLFASQYMMSPNHWQIYHHREDGGVDEGDFRTLSVDGAPAEVVETARRAAALMGDGLYGVDLKQNQNGVFVIEVNDNPNIDYGVEDKILKGDLYAAVLKEFIRRIEATHG</sequence>
<dbReference type="Proteomes" id="UP000194003">
    <property type="component" value="Unassembled WGS sequence"/>
</dbReference>
<comment type="caution">
    <text evidence="3">The sequence shown here is derived from an EMBL/GenBank/DDBJ whole genome shotgun (WGS) entry which is preliminary data.</text>
</comment>
<keyword evidence="4" id="KW-1185">Reference proteome</keyword>
<dbReference type="RefSeq" id="WP_085441493.1">
    <property type="nucleotide sequence ID" value="NZ_LVJN01000018.1"/>
</dbReference>
<evidence type="ECO:0000313" key="3">
    <source>
        <dbReference type="EMBL" id="OSM04839.1"/>
    </source>
</evidence>
<organism evidence="3 4">
    <name type="scientific">Magnetofaba australis IT-1</name>
    <dbReference type="NCBI Taxonomy" id="1434232"/>
    <lineage>
        <taxon>Bacteria</taxon>
        <taxon>Pseudomonadati</taxon>
        <taxon>Pseudomonadota</taxon>
        <taxon>Magnetococcia</taxon>
        <taxon>Magnetococcales</taxon>
        <taxon>Magnetococcaceae</taxon>
        <taxon>Magnetofaba</taxon>
    </lineage>
</organism>
<evidence type="ECO:0000256" key="1">
    <source>
        <dbReference type="PROSITE-ProRule" id="PRU00409"/>
    </source>
</evidence>
<keyword evidence="1" id="KW-0067">ATP-binding</keyword>
<dbReference type="STRING" id="1434232.MAIT1_02936"/>
<dbReference type="Gene3D" id="3.30.470.20">
    <property type="entry name" value="ATP-grasp fold, B domain"/>
    <property type="match status" value="1"/>
</dbReference>
<dbReference type="InterPro" id="IPR013815">
    <property type="entry name" value="ATP_grasp_subdomain_1"/>
</dbReference>
<dbReference type="Pfam" id="PF08443">
    <property type="entry name" value="RimK"/>
    <property type="match status" value="1"/>
</dbReference>
<dbReference type="InterPro" id="IPR013651">
    <property type="entry name" value="ATP-grasp_RimK-type"/>
</dbReference>
<dbReference type="EMBL" id="LVJN01000018">
    <property type="protein sequence ID" value="OSM04839.1"/>
    <property type="molecule type" value="Genomic_DNA"/>
</dbReference>
<evidence type="ECO:0000313" key="4">
    <source>
        <dbReference type="Proteomes" id="UP000194003"/>
    </source>
</evidence>
<dbReference type="Pfam" id="PF14401">
    <property type="entry name" value="RLAN"/>
    <property type="match status" value="1"/>
</dbReference>
<dbReference type="PROSITE" id="PS50975">
    <property type="entry name" value="ATP_GRASP"/>
    <property type="match status" value="1"/>
</dbReference>
<evidence type="ECO:0000259" key="2">
    <source>
        <dbReference type="PROSITE" id="PS50975"/>
    </source>
</evidence>
<dbReference type="GO" id="GO:0046872">
    <property type="term" value="F:metal ion binding"/>
    <property type="evidence" value="ECO:0007669"/>
    <property type="project" value="InterPro"/>
</dbReference>
<dbReference type="GO" id="GO:0005737">
    <property type="term" value="C:cytoplasm"/>
    <property type="evidence" value="ECO:0007669"/>
    <property type="project" value="TreeGrafter"/>
</dbReference>
<dbReference type="SUPFAM" id="SSF56059">
    <property type="entry name" value="Glutathione synthetase ATP-binding domain-like"/>
    <property type="match status" value="1"/>
</dbReference>
<dbReference type="AlphaFoldDB" id="A0A1Y2K5D0"/>
<dbReference type="GO" id="GO:0009432">
    <property type="term" value="P:SOS response"/>
    <property type="evidence" value="ECO:0007669"/>
    <property type="project" value="TreeGrafter"/>
</dbReference>
<gene>
    <name evidence="3" type="ORF">MAIT1_02936</name>
</gene>
<dbReference type="InterPro" id="IPR025839">
    <property type="entry name" value="RLAN_dom"/>
</dbReference>
<protein>
    <submittedName>
        <fullName evidence="3">Putative RimK domain-containing protein ATP-grasp</fullName>
    </submittedName>
</protein>